<dbReference type="Proteomes" id="UP000266234">
    <property type="component" value="Unassembled WGS sequence"/>
</dbReference>
<evidence type="ECO:0000256" key="3">
    <source>
        <dbReference type="ARBA" id="ARBA00023242"/>
    </source>
</evidence>
<keyword evidence="3" id="KW-0539">Nucleus</keyword>
<name>A0A395SFE6_9HYPO</name>
<evidence type="ECO:0000313" key="5">
    <source>
        <dbReference type="Proteomes" id="UP000266234"/>
    </source>
</evidence>
<keyword evidence="1" id="KW-0805">Transcription regulation</keyword>
<dbReference type="EMBL" id="PXOG01000163">
    <property type="protein sequence ID" value="RGP71116.1"/>
    <property type="molecule type" value="Genomic_DNA"/>
</dbReference>
<comment type="caution">
    <text evidence="4">The sequence shown here is derived from an EMBL/GenBank/DDBJ whole genome shotgun (WGS) entry which is preliminary data.</text>
</comment>
<evidence type="ECO:0000256" key="1">
    <source>
        <dbReference type="ARBA" id="ARBA00023015"/>
    </source>
</evidence>
<sequence>MNPCQEEIPDEIPIKRFDATFLIDDAEKALSFVHESTQSGDVGLISKCLIWITLLLSELPRDLKDAETGLPLYPEELIDRILAQVSILYIADCTPACSIDSIEALVLQYELFISIGRPSRAWKCIRAGIENAMLLGLHLPRQRRLYGGVWDSLWVRDRQISLILGLPYTVPENLTLKTAGDRHSNPELEALRRIASISGCISDRDRMRQDTPFNTMTRIVEEMRELKLMIPDERGIEAINSASYSILRLFKHSLNMMIHLPYSQFAGYDKQFEYTRVEVLESAEGAIQAHRDIRGMQDKPVKCDLYDFLAFNAAVILVADLAAKETPRSTGEEQRVWNTITEFASRLRKISEVIDNATADQAAEVLENLHTACKGRFRGQFQVVIPYFGLLKIRSTENLQEAETPKIIVQLESSVYTFRTPAEHLTEKELAGDWSAEIEHELNYGWRGVYEFPSLV</sequence>
<evidence type="ECO:0000313" key="4">
    <source>
        <dbReference type="EMBL" id="RGP71116.1"/>
    </source>
</evidence>
<protein>
    <recommendedName>
        <fullName evidence="6">Transcription factor domain-containing protein</fullName>
    </recommendedName>
</protein>
<dbReference type="OrthoDB" id="6509908at2759"/>
<accession>A0A395SFE6</accession>
<proteinExistence type="predicted"/>
<gene>
    <name evidence="4" type="ORF">FLONG3_7244</name>
</gene>
<organism evidence="4 5">
    <name type="scientific">Fusarium longipes</name>
    <dbReference type="NCBI Taxonomy" id="694270"/>
    <lineage>
        <taxon>Eukaryota</taxon>
        <taxon>Fungi</taxon>
        <taxon>Dikarya</taxon>
        <taxon>Ascomycota</taxon>
        <taxon>Pezizomycotina</taxon>
        <taxon>Sordariomycetes</taxon>
        <taxon>Hypocreomycetidae</taxon>
        <taxon>Hypocreales</taxon>
        <taxon>Nectriaceae</taxon>
        <taxon>Fusarium</taxon>
    </lineage>
</organism>
<keyword evidence="2" id="KW-0804">Transcription</keyword>
<evidence type="ECO:0008006" key="6">
    <source>
        <dbReference type="Google" id="ProtNLM"/>
    </source>
</evidence>
<dbReference type="STRING" id="694270.A0A395SFE6"/>
<evidence type="ECO:0000256" key="2">
    <source>
        <dbReference type="ARBA" id="ARBA00023163"/>
    </source>
</evidence>
<keyword evidence="5" id="KW-1185">Reference proteome</keyword>
<dbReference type="PANTHER" id="PTHR47840:SF1">
    <property type="entry name" value="ZN(II)2CYS6 TRANSCRIPTION FACTOR (EUROFUNG)"/>
    <property type="match status" value="1"/>
</dbReference>
<dbReference type="PANTHER" id="PTHR47840">
    <property type="entry name" value="ZN(II)2CYS6 TRANSCRIPTION FACTOR (EUROFUNG)-RELATED"/>
    <property type="match status" value="1"/>
</dbReference>
<dbReference type="CDD" id="cd12148">
    <property type="entry name" value="fungal_TF_MHR"/>
    <property type="match status" value="1"/>
</dbReference>
<dbReference type="AlphaFoldDB" id="A0A395SFE6"/>
<reference evidence="4 5" key="1">
    <citation type="journal article" date="2018" name="PLoS Pathog.">
        <title>Evolution of structural diversity of trichothecenes, a family of toxins produced by plant pathogenic and entomopathogenic fungi.</title>
        <authorList>
            <person name="Proctor R.H."/>
            <person name="McCormick S.P."/>
            <person name="Kim H.S."/>
            <person name="Cardoza R.E."/>
            <person name="Stanley A.M."/>
            <person name="Lindo L."/>
            <person name="Kelly A."/>
            <person name="Brown D.W."/>
            <person name="Lee T."/>
            <person name="Vaughan M.M."/>
            <person name="Alexander N.J."/>
            <person name="Busman M."/>
            <person name="Gutierrez S."/>
        </authorList>
    </citation>
    <scope>NUCLEOTIDE SEQUENCE [LARGE SCALE GENOMIC DNA]</scope>
    <source>
        <strain evidence="4 5">NRRL 20695</strain>
    </source>
</reference>